<dbReference type="EMBL" id="JAVFKD010000014">
    <property type="protein sequence ID" value="KAK5991015.1"/>
    <property type="molecule type" value="Genomic_DNA"/>
</dbReference>
<protein>
    <submittedName>
        <fullName evidence="2">Fusaristatin A biosynthesis cluster protein</fullName>
    </submittedName>
</protein>
<dbReference type="Gene3D" id="3.30.70.100">
    <property type="match status" value="1"/>
</dbReference>
<proteinExistence type="predicted"/>
<name>A0ABR0SFW0_9HYPO</name>
<accession>A0ABR0SFW0</accession>
<feature type="domain" description="Stress-response A/B barrel" evidence="1">
    <location>
        <begin position="5"/>
        <end position="102"/>
    </location>
</feature>
<dbReference type="Pfam" id="PF07876">
    <property type="entry name" value="Dabb"/>
    <property type="match status" value="1"/>
</dbReference>
<comment type="caution">
    <text evidence="2">The sequence shown here is derived from an EMBL/GenBank/DDBJ whole genome shotgun (WGS) entry which is preliminary data.</text>
</comment>
<sequence length="112" mass="12766">MAERIHRITMFKLPKVEDQQSLLEKYKDLVATNSKDGKPYILSTFIGPAEADPRSQGFTLVSKTEFASMEDMKYYDEACPAHQRIKDYIRTLTLEGMVTVYFKPQVVGSALP</sequence>
<evidence type="ECO:0000313" key="3">
    <source>
        <dbReference type="Proteomes" id="UP001338125"/>
    </source>
</evidence>
<gene>
    <name evidence="2" type="ORF">PT974_09291</name>
</gene>
<organism evidence="2 3">
    <name type="scientific">Cladobotryum mycophilum</name>
    <dbReference type="NCBI Taxonomy" id="491253"/>
    <lineage>
        <taxon>Eukaryota</taxon>
        <taxon>Fungi</taxon>
        <taxon>Dikarya</taxon>
        <taxon>Ascomycota</taxon>
        <taxon>Pezizomycotina</taxon>
        <taxon>Sordariomycetes</taxon>
        <taxon>Hypocreomycetidae</taxon>
        <taxon>Hypocreales</taxon>
        <taxon>Hypocreaceae</taxon>
        <taxon>Cladobotryum</taxon>
    </lineage>
</organism>
<dbReference type="InterPro" id="IPR011008">
    <property type="entry name" value="Dimeric_a/b-barrel"/>
</dbReference>
<keyword evidence="3" id="KW-1185">Reference proteome</keyword>
<dbReference type="PROSITE" id="PS51502">
    <property type="entry name" value="S_R_A_B_BARREL"/>
    <property type="match status" value="1"/>
</dbReference>
<reference evidence="2 3" key="1">
    <citation type="submission" date="2024-01" db="EMBL/GenBank/DDBJ databases">
        <title>Complete genome of Cladobotryum mycophilum ATHUM6906.</title>
        <authorList>
            <person name="Christinaki A.C."/>
            <person name="Myridakis A.I."/>
            <person name="Kouvelis V.N."/>
        </authorList>
    </citation>
    <scope>NUCLEOTIDE SEQUENCE [LARGE SCALE GENOMIC DNA]</scope>
    <source>
        <strain evidence="2 3">ATHUM6906</strain>
    </source>
</reference>
<evidence type="ECO:0000313" key="2">
    <source>
        <dbReference type="EMBL" id="KAK5991015.1"/>
    </source>
</evidence>
<dbReference type="SMART" id="SM00886">
    <property type="entry name" value="Dabb"/>
    <property type="match status" value="1"/>
</dbReference>
<dbReference type="Proteomes" id="UP001338125">
    <property type="component" value="Unassembled WGS sequence"/>
</dbReference>
<evidence type="ECO:0000259" key="1">
    <source>
        <dbReference type="PROSITE" id="PS51502"/>
    </source>
</evidence>
<dbReference type="SUPFAM" id="SSF54909">
    <property type="entry name" value="Dimeric alpha+beta barrel"/>
    <property type="match status" value="1"/>
</dbReference>
<dbReference type="InterPro" id="IPR013097">
    <property type="entry name" value="Dabb"/>
</dbReference>